<protein>
    <submittedName>
        <fullName evidence="2">Uncharacterized protein</fullName>
    </submittedName>
</protein>
<dbReference type="EMBL" id="JAHDVG010000485">
    <property type="protein sequence ID" value="KAH1169395.1"/>
    <property type="molecule type" value="Genomic_DNA"/>
</dbReference>
<evidence type="ECO:0000313" key="2">
    <source>
        <dbReference type="EMBL" id="KAH1169395.1"/>
    </source>
</evidence>
<evidence type="ECO:0000256" key="1">
    <source>
        <dbReference type="SAM" id="MobiDB-lite"/>
    </source>
</evidence>
<evidence type="ECO:0000313" key="3">
    <source>
        <dbReference type="Proteomes" id="UP000827986"/>
    </source>
</evidence>
<gene>
    <name evidence="2" type="ORF">KIL84_013985</name>
</gene>
<feature type="region of interest" description="Disordered" evidence="1">
    <location>
        <begin position="1"/>
        <end position="113"/>
    </location>
</feature>
<dbReference type="AlphaFoldDB" id="A0A9D4AUW1"/>
<sequence>MNTAESHDFGRHFLDDTKQSRRNSSFRDWTESVSVGKQHFARQGSQQEGGEEGRALECLRDQVSPREERQLRREGRCLSTRKRPRQGERSQHPSGKPAGKKLFSLPRGLLCAS</sequence>
<reference evidence="2" key="1">
    <citation type="submission" date="2021-09" db="EMBL/GenBank/DDBJ databases">
        <title>The genome of Mauremys mutica provides insights into the evolution of semi-aquatic lifestyle.</title>
        <authorList>
            <person name="Gong S."/>
            <person name="Gao Y."/>
        </authorList>
    </citation>
    <scope>NUCLEOTIDE SEQUENCE</scope>
    <source>
        <strain evidence="2">MM-2020</strain>
        <tissue evidence="2">Muscle</tissue>
    </source>
</reference>
<accession>A0A9D4AUW1</accession>
<feature type="compositionally biased region" description="Basic and acidic residues" evidence="1">
    <location>
        <begin position="1"/>
        <end position="19"/>
    </location>
</feature>
<feature type="compositionally biased region" description="Basic and acidic residues" evidence="1">
    <location>
        <begin position="51"/>
        <end position="76"/>
    </location>
</feature>
<dbReference type="Proteomes" id="UP000827986">
    <property type="component" value="Unassembled WGS sequence"/>
</dbReference>
<proteinExistence type="predicted"/>
<feature type="compositionally biased region" description="Polar residues" evidence="1">
    <location>
        <begin position="22"/>
        <end position="35"/>
    </location>
</feature>
<keyword evidence="3" id="KW-1185">Reference proteome</keyword>
<comment type="caution">
    <text evidence="2">The sequence shown here is derived from an EMBL/GenBank/DDBJ whole genome shotgun (WGS) entry which is preliminary data.</text>
</comment>
<organism evidence="2 3">
    <name type="scientific">Mauremys mutica</name>
    <name type="common">yellowpond turtle</name>
    <dbReference type="NCBI Taxonomy" id="74926"/>
    <lineage>
        <taxon>Eukaryota</taxon>
        <taxon>Metazoa</taxon>
        <taxon>Chordata</taxon>
        <taxon>Craniata</taxon>
        <taxon>Vertebrata</taxon>
        <taxon>Euteleostomi</taxon>
        <taxon>Archelosauria</taxon>
        <taxon>Testudinata</taxon>
        <taxon>Testudines</taxon>
        <taxon>Cryptodira</taxon>
        <taxon>Durocryptodira</taxon>
        <taxon>Testudinoidea</taxon>
        <taxon>Geoemydidae</taxon>
        <taxon>Geoemydinae</taxon>
        <taxon>Mauremys</taxon>
    </lineage>
</organism>
<name>A0A9D4AUW1_9SAUR</name>